<reference evidence="2 3" key="1">
    <citation type="journal article" date="2016" name="Nat. Commun.">
        <title>Thousands of microbial genomes shed light on interconnected biogeochemical processes in an aquifer system.</title>
        <authorList>
            <person name="Anantharaman K."/>
            <person name="Brown C.T."/>
            <person name="Hug L.A."/>
            <person name="Sharon I."/>
            <person name="Castelle C.J."/>
            <person name="Probst A.J."/>
            <person name="Thomas B.C."/>
            <person name="Singh A."/>
            <person name="Wilkins M.J."/>
            <person name="Karaoz U."/>
            <person name="Brodie E.L."/>
            <person name="Williams K.H."/>
            <person name="Hubbard S.S."/>
            <person name="Banfield J.F."/>
        </authorList>
    </citation>
    <scope>NUCLEOTIDE SEQUENCE [LARGE SCALE GENOMIC DNA]</scope>
</reference>
<dbReference type="InterPro" id="IPR029044">
    <property type="entry name" value="Nucleotide-diphossugar_trans"/>
</dbReference>
<dbReference type="GO" id="GO:0006487">
    <property type="term" value="P:protein N-linked glycosylation"/>
    <property type="evidence" value="ECO:0007669"/>
    <property type="project" value="TreeGrafter"/>
</dbReference>
<feature type="domain" description="Glycosyltransferase 2-like" evidence="1">
    <location>
        <begin position="5"/>
        <end position="166"/>
    </location>
</feature>
<dbReference type="Gene3D" id="3.90.550.10">
    <property type="entry name" value="Spore Coat Polysaccharide Biosynthesis Protein SpsA, Chain A"/>
    <property type="match status" value="1"/>
</dbReference>
<accession>A0A1G1Y6X9</accession>
<dbReference type="PANTHER" id="PTHR10859:SF91">
    <property type="entry name" value="DOLICHYL-PHOSPHATE BETA-GLUCOSYLTRANSFERASE"/>
    <property type="match status" value="1"/>
</dbReference>
<dbReference type="Pfam" id="PF00535">
    <property type="entry name" value="Glycos_transf_2"/>
    <property type="match status" value="1"/>
</dbReference>
<organism evidence="2 3">
    <name type="scientific">Candidatus Buchananbacteria bacterium RIFCSPHIGHO2_02_FULL_38_8</name>
    <dbReference type="NCBI Taxonomy" id="1797538"/>
    <lineage>
        <taxon>Bacteria</taxon>
        <taxon>Candidatus Buchananiibacteriota</taxon>
    </lineage>
</organism>
<sequence length="220" mass="25054">MKILIVIPTYNEEKILKDNILKLFDYCQKNLTDDWKIVIADNKSSDKTPVIGKSLASQFSKINYLYVNRQGKGVAIKTAWQKYEVDIYCFMDADLAADLSALLPLIQGIKVGNDVIAGSRFHPQSQVKRSILRLIFSHGYRLALRILLGLKLSDAPCGFKAINNKVKESVLNQVQDESWFFDSELVILAEKKRYKLKEIPVNWHDPRGKGDRSKVKVLAL</sequence>
<name>A0A1G1Y6X9_9BACT</name>
<gene>
    <name evidence="2" type="ORF">A3J62_02980</name>
</gene>
<dbReference type="Proteomes" id="UP000178747">
    <property type="component" value="Unassembled WGS sequence"/>
</dbReference>
<evidence type="ECO:0000313" key="3">
    <source>
        <dbReference type="Proteomes" id="UP000178747"/>
    </source>
</evidence>
<proteinExistence type="predicted"/>
<feature type="non-terminal residue" evidence="2">
    <location>
        <position position="220"/>
    </location>
</feature>
<comment type="caution">
    <text evidence="2">The sequence shown here is derived from an EMBL/GenBank/DDBJ whole genome shotgun (WGS) entry which is preliminary data.</text>
</comment>
<dbReference type="EMBL" id="MHIH01000006">
    <property type="protein sequence ID" value="OGY47944.1"/>
    <property type="molecule type" value="Genomic_DNA"/>
</dbReference>
<dbReference type="SUPFAM" id="SSF53448">
    <property type="entry name" value="Nucleotide-diphospho-sugar transferases"/>
    <property type="match status" value="1"/>
</dbReference>
<dbReference type="PANTHER" id="PTHR10859">
    <property type="entry name" value="GLYCOSYL TRANSFERASE"/>
    <property type="match status" value="1"/>
</dbReference>
<dbReference type="InterPro" id="IPR001173">
    <property type="entry name" value="Glyco_trans_2-like"/>
</dbReference>
<evidence type="ECO:0000259" key="1">
    <source>
        <dbReference type="Pfam" id="PF00535"/>
    </source>
</evidence>
<dbReference type="AlphaFoldDB" id="A0A1G1Y6X9"/>
<protein>
    <recommendedName>
        <fullName evidence="1">Glycosyltransferase 2-like domain-containing protein</fullName>
    </recommendedName>
</protein>
<evidence type="ECO:0000313" key="2">
    <source>
        <dbReference type="EMBL" id="OGY47944.1"/>
    </source>
</evidence>